<name>A0A918F5M1_9DEIO</name>
<evidence type="ECO:0000256" key="1">
    <source>
        <dbReference type="SAM" id="MobiDB-lite"/>
    </source>
</evidence>
<protein>
    <submittedName>
        <fullName evidence="2">Uncharacterized protein</fullName>
    </submittedName>
</protein>
<evidence type="ECO:0000313" key="2">
    <source>
        <dbReference type="EMBL" id="GGR11199.1"/>
    </source>
</evidence>
<dbReference type="Proteomes" id="UP000603865">
    <property type="component" value="Unassembled WGS sequence"/>
</dbReference>
<reference evidence="2" key="1">
    <citation type="journal article" date="2014" name="Int. J. Syst. Evol. Microbiol.">
        <title>Complete genome sequence of Corynebacterium casei LMG S-19264T (=DSM 44701T), isolated from a smear-ripened cheese.</title>
        <authorList>
            <consortium name="US DOE Joint Genome Institute (JGI-PGF)"/>
            <person name="Walter F."/>
            <person name="Albersmeier A."/>
            <person name="Kalinowski J."/>
            <person name="Ruckert C."/>
        </authorList>
    </citation>
    <scope>NUCLEOTIDE SEQUENCE</scope>
    <source>
        <strain evidence="2">JCM 31311</strain>
    </source>
</reference>
<evidence type="ECO:0000313" key="3">
    <source>
        <dbReference type="Proteomes" id="UP000603865"/>
    </source>
</evidence>
<organism evidence="2 3">
    <name type="scientific">Deinococcus ruber</name>
    <dbReference type="NCBI Taxonomy" id="1848197"/>
    <lineage>
        <taxon>Bacteria</taxon>
        <taxon>Thermotogati</taxon>
        <taxon>Deinococcota</taxon>
        <taxon>Deinococci</taxon>
        <taxon>Deinococcales</taxon>
        <taxon>Deinococcaceae</taxon>
        <taxon>Deinococcus</taxon>
    </lineage>
</organism>
<keyword evidence="3" id="KW-1185">Reference proteome</keyword>
<accession>A0A918F5M1</accession>
<feature type="region of interest" description="Disordered" evidence="1">
    <location>
        <begin position="54"/>
        <end position="85"/>
    </location>
</feature>
<dbReference type="EMBL" id="BMQL01000013">
    <property type="protein sequence ID" value="GGR11199.1"/>
    <property type="molecule type" value="Genomic_DNA"/>
</dbReference>
<sequence>MYFWLGSVDLRSSNRFVPENVAHFMHTTAALDQRRGERVPQLVWVDLGRIHTDTHDGVHHGPDAPRLHRLPVTLDGERQPNAGGH</sequence>
<comment type="caution">
    <text evidence="2">The sequence shown here is derived from an EMBL/GenBank/DDBJ whole genome shotgun (WGS) entry which is preliminary data.</text>
</comment>
<proteinExistence type="predicted"/>
<gene>
    <name evidence="2" type="ORF">GCM10008957_24850</name>
</gene>
<reference evidence="2" key="2">
    <citation type="submission" date="2020-09" db="EMBL/GenBank/DDBJ databases">
        <authorList>
            <person name="Sun Q."/>
            <person name="Ohkuma M."/>
        </authorList>
    </citation>
    <scope>NUCLEOTIDE SEQUENCE</scope>
    <source>
        <strain evidence="2">JCM 31311</strain>
    </source>
</reference>
<feature type="compositionally biased region" description="Basic and acidic residues" evidence="1">
    <location>
        <begin position="54"/>
        <end position="66"/>
    </location>
</feature>
<dbReference type="AlphaFoldDB" id="A0A918F5M1"/>